<dbReference type="RefSeq" id="WP_105045844.1">
    <property type="nucleotide sequence ID" value="NZ_CP150662.1"/>
</dbReference>
<keyword evidence="7" id="KW-1185">Reference proteome</keyword>
<dbReference type="Pfam" id="PF00578">
    <property type="entry name" value="AhpC-TSA"/>
    <property type="match status" value="1"/>
</dbReference>
<dbReference type="Proteomes" id="UP000237608">
    <property type="component" value="Unassembled WGS sequence"/>
</dbReference>
<proteinExistence type="predicted"/>
<dbReference type="InterPro" id="IPR025380">
    <property type="entry name" value="DUF4369"/>
</dbReference>
<protein>
    <recommendedName>
        <fullName evidence="5">Thioredoxin domain-containing protein</fullName>
    </recommendedName>
</protein>
<dbReference type="GO" id="GO:0016491">
    <property type="term" value="F:oxidoreductase activity"/>
    <property type="evidence" value="ECO:0007669"/>
    <property type="project" value="InterPro"/>
</dbReference>
<dbReference type="Pfam" id="PF14289">
    <property type="entry name" value="DUF4369"/>
    <property type="match status" value="1"/>
</dbReference>
<dbReference type="AlphaFoldDB" id="A0A2S7WBC4"/>
<evidence type="ECO:0000256" key="1">
    <source>
        <dbReference type="ARBA" id="ARBA00004196"/>
    </source>
</evidence>
<evidence type="ECO:0000259" key="5">
    <source>
        <dbReference type="PROSITE" id="PS51352"/>
    </source>
</evidence>
<dbReference type="Gene3D" id="3.40.30.10">
    <property type="entry name" value="Glutaredoxin"/>
    <property type="match status" value="1"/>
</dbReference>
<dbReference type="GO" id="GO:0030313">
    <property type="term" value="C:cell envelope"/>
    <property type="evidence" value="ECO:0007669"/>
    <property type="project" value="UniProtKB-SubCell"/>
</dbReference>
<gene>
    <name evidence="6" type="ORF">BTO13_05240</name>
</gene>
<keyword evidence="2" id="KW-0201">Cytochrome c-type biogenesis</keyword>
<feature type="domain" description="Thioredoxin" evidence="5">
    <location>
        <begin position="233"/>
        <end position="373"/>
    </location>
</feature>
<dbReference type="InterPro" id="IPR050553">
    <property type="entry name" value="Thioredoxin_ResA/DsbE_sf"/>
</dbReference>
<reference evidence="6 7" key="1">
    <citation type="submission" date="2016-12" db="EMBL/GenBank/DDBJ databases">
        <title>Trade-off between light-utilization and light-protection in marine flavobacteria.</title>
        <authorList>
            <person name="Kumagai Y."/>
            <person name="Yoshizawa S."/>
            <person name="Kogure K."/>
            <person name="Iwasaki W."/>
        </authorList>
    </citation>
    <scope>NUCLEOTIDE SEQUENCE [LARGE SCALE GENOMIC DNA]</scope>
    <source>
        <strain evidence="6 7">KCTC 22729</strain>
    </source>
</reference>
<evidence type="ECO:0000313" key="6">
    <source>
        <dbReference type="EMBL" id="PQJ74696.1"/>
    </source>
</evidence>
<dbReference type="GO" id="GO:0017004">
    <property type="term" value="P:cytochrome complex assembly"/>
    <property type="evidence" value="ECO:0007669"/>
    <property type="project" value="UniProtKB-KW"/>
</dbReference>
<dbReference type="CDD" id="cd02966">
    <property type="entry name" value="TlpA_like_family"/>
    <property type="match status" value="1"/>
</dbReference>
<keyword evidence="4" id="KW-0676">Redox-active center</keyword>
<dbReference type="PANTHER" id="PTHR42852:SF6">
    <property type="entry name" value="THIOL:DISULFIDE INTERCHANGE PROTEIN DSBE"/>
    <property type="match status" value="1"/>
</dbReference>
<dbReference type="GO" id="GO:0016209">
    <property type="term" value="F:antioxidant activity"/>
    <property type="evidence" value="ECO:0007669"/>
    <property type="project" value="InterPro"/>
</dbReference>
<organism evidence="6 7">
    <name type="scientific">Polaribacter gangjinensis</name>
    <dbReference type="NCBI Taxonomy" id="574710"/>
    <lineage>
        <taxon>Bacteria</taxon>
        <taxon>Pseudomonadati</taxon>
        <taxon>Bacteroidota</taxon>
        <taxon>Flavobacteriia</taxon>
        <taxon>Flavobacteriales</taxon>
        <taxon>Flavobacteriaceae</taxon>
    </lineage>
</organism>
<dbReference type="PANTHER" id="PTHR42852">
    <property type="entry name" value="THIOL:DISULFIDE INTERCHANGE PROTEIN DSBE"/>
    <property type="match status" value="1"/>
</dbReference>
<dbReference type="EMBL" id="MSCL01000001">
    <property type="protein sequence ID" value="PQJ74696.1"/>
    <property type="molecule type" value="Genomic_DNA"/>
</dbReference>
<accession>A0A2S7WBC4</accession>
<evidence type="ECO:0000256" key="4">
    <source>
        <dbReference type="ARBA" id="ARBA00023284"/>
    </source>
</evidence>
<evidence type="ECO:0000313" key="7">
    <source>
        <dbReference type="Proteomes" id="UP000237608"/>
    </source>
</evidence>
<name>A0A2S7WBC4_9FLAO</name>
<evidence type="ECO:0000256" key="3">
    <source>
        <dbReference type="ARBA" id="ARBA00023157"/>
    </source>
</evidence>
<dbReference type="InterPro" id="IPR036249">
    <property type="entry name" value="Thioredoxin-like_sf"/>
</dbReference>
<dbReference type="SUPFAM" id="SSF52833">
    <property type="entry name" value="Thioredoxin-like"/>
    <property type="match status" value="1"/>
</dbReference>
<dbReference type="InterPro" id="IPR013766">
    <property type="entry name" value="Thioredoxin_domain"/>
</dbReference>
<dbReference type="PROSITE" id="PS51352">
    <property type="entry name" value="THIOREDOXIN_2"/>
    <property type="match status" value="1"/>
</dbReference>
<dbReference type="InterPro" id="IPR000866">
    <property type="entry name" value="AhpC/TSA"/>
</dbReference>
<dbReference type="OrthoDB" id="1069091at2"/>
<evidence type="ECO:0000256" key="2">
    <source>
        <dbReference type="ARBA" id="ARBA00022748"/>
    </source>
</evidence>
<keyword evidence="3" id="KW-1015">Disulfide bond</keyword>
<comment type="caution">
    <text evidence="6">The sequence shown here is derived from an EMBL/GenBank/DDBJ whole genome shotgun (WGS) entry which is preliminary data.</text>
</comment>
<comment type="subcellular location">
    <subcellularLocation>
        <location evidence="1">Cell envelope</location>
    </subcellularLocation>
</comment>
<sequence>MTYKKINFLIFSIIFLVFINCTKTDKTNESNFYEINATIKGVKENSKVTLVNYEENKVIDSTIIKNGKFRFKGKVDFPFFAAVFVDDDWFDIQFWVEKGEILINTDKQTILKFREDGSKYFATGNEINPLYQRYNTFMKPSENKKGEKYQLMKKGIISEKDFQQQIDTIYKLVFQFFNDESNADNYLSLSEMINYREGIPKKDLKIYYNKLSKKLKNTPKGKALYDYFTYDGVKVGEIAPEIIAKNVNGKEISLKDYRGNYVLLDFWASWCMPCIAEIKTTLPILYKKYQSDNFKIISFSTDNDTESWLKKSTELNMNWDNISNNIKANINPVAIKYGVKVLPTRFLIDPNGVVIKRFTNEEDLLVEIEKLMK</sequence>